<dbReference type="InterPro" id="IPR052942">
    <property type="entry name" value="LPS_cholinephosphotransferase"/>
</dbReference>
<comment type="caution">
    <text evidence="2">The sequence shown here is derived from an EMBL/GenBank/DDBJ whole genome shotgun (WGS) entry which is preliminary data.</text>
</comment>
<evidence type="ECO:0000313" key="3">
    <source>
        <dbReference type="Proteomes" id="UP000633365"/>
    </source>
</evidence>
<dbReference type="PANTHER" id="PTHR43404">
    <property type="entry name" value="LIPOPOLYSACCHARIDE CHOLINEPHOSPHOTRANSFERASE LICD"/>
    <property type="match status" value="1"/>
</dbReference>
<gene>
    <name evidence="2" type="ORF">JKK62_11150</name>
</gene>
<dbReference type="AlphaFoldDB" id="A0A934WSL9"/>
<dbReference type="Pfam" id="PF04991">
    <property type="entry name" value="LicD"/>
    <property type="match status" value="1"/>
</dbReference>
<feature type="domain" description="LicD/FKTN/FKRP nucleotidyltransferase" evidence="1">
    <location>
        <begin position="310"/>
        <end position="530"/>
    </location>
</feature>
<protein>
    <submittedName>
        <fullName evidence="2">LicD family protein</fullName>
    </submittedName>
</protein>
<proteinExistence type="predicted"/>
<organism evidence="2 3">
    <name type="scientific">Ruminococcus difficilis</name>
    <dbReference type="NCBI Taxonomy" id="2763069"/>
    <lineage>
        <taxon>Bacteria</taxon>
        <taxon>Bacillati</taxon>
        <taxon>Bacillota</taxon>
        <taxon>Clostridia</taxon>
        <taxon>Eubacteriales</taxon>
        <taxon>Oscillospiraceae</taxon>
        <taxon>Ruminococcus</taxon>
    </lineage>
</organism>
<accession>A0A934WSL9</accession>
<dbReference type="InterPro" id="IPR007074">
    <property type="entry name" value="LicD/FKTN/FKRP_NTP_transf"/>
</dbReference>
<name>A0A934WSL9_9FIRM</name>
<dbReference type="Proteomes" id="UP000633365">
    <property type="component" value="Unassembled WGS sequence"/>
</dbReference>
<reference evidence="2" key="1">
    <citation type="submission" date="2021-01" db="EMBL/GenBank/DDBJ databases">
        <title>Genome public.</title>
        <authorList>
            <person name="Liu C."/>
            <person name="Sun Q."/>
        </authorList>
    </citation>
    <scope>NUCLEOTIDE SEQUENCE</scope>
    <source>
        <strain evidence="2">M6</strain>
    </source>
</reference>
<sequence>MIDSVIKNEITMSAAYIERKGLYQDGVCIVGSHPVAHYLSKTTEALGGEVPLFSSVTNVQGNFSRLWYVIEAENYSADELDAAIRSAEQQQAEFLCIILLPNIKQNSVIQKYAEMELFTAMGDVLDPLRKQLSGHRNVRAIFLDRIFGGEFDCFNLAAISREAQENNTIRLTQSMANRYASALYISDAIDAVFTVSRYGKAGNVYNASSFYLSEYQLMSEIYSMLARHGVKLTVTGEPSEPIYGALSNGKLRSLGYENVCDFSDALRYTLLHHLERFSIQTDRIHDGYSGKLNTLRVIEKDMLREIDRICRKHDIKYFISYGTMLGAVRHGGFIPWDDDVDVAMLRSEFEKFRQIAPKELNEHFSYESHVNNNGYHYFFDRLTAKDTYFASKYSDDYEMHKGISIDIFVVDNVPADPKAAYRFWKGLMRRRMIMNVRWKNTARKGKAYLLSKLLLPFLRLRSMDSYSRSYEKAVRKYEHNDTGWVMPASSDHKYRGTFPVETFSEVIPYRFDDVDTFIPVGYKDFLKAWYTDNYMEMLPLSQQNPFHDYYRLDLGTHIQEDAEPRFDYMGELK</sequence>
<dbReference type="PANTHER" id="PTHR43404:SF2">
    <property type="entry name" value="LIPOPOLYSACCHARIDE CHOLINEPHOSPHOTRANSFERASE LICD"/>
    <property type="match status" value="1"/>
</dbReference>
<dbReference type="EMBL" id="JAEQMG010000117">
    <property type="protein sequence ID" value="MBK6089188.1"/>
    <property type="molecule type" value="Genomic_DNA"/>
</dbReference>
<dbReference type="InterPro" id="IPR036291">
    <property type="entry name" value="NAD(P)-bd_dom_sf"/>
</dbReference>
<dbReference type="RefSeq" id="WP_201427980.1">
    <property type="nucleotide sequence ID" value="NZ_JAEQMG010000117.1"/>
</dbReference>
<dbReference type="GO" id="GO:0009100">
    <property type="term" value="P:glycoprotein metabolic process"/>
    <property type="evidence" value="ECO:0007669"/>
    <property type="project" value="UniProtKB-ARBA"/>
</dbReference>
<evidence type="ECO:0000313" key="2">
    <source>
        <dbReference type="EMBL" id="MBK6089188.1"/>
    </source>
</evidence>
<dbReference type="SUPFAM" id="SSF51735">
    <property type="entry name" value="NAD(P)-binding Rossmann-fold domains"/>
    <property type="match status" value="1"/>
</dbReference>
<keyword evidence="3" id="KW-1185">Reference proteome</keyword>
<evidence type="ECO:0000259" key="1">
    <source>
        <dbReference type="Pfam" id="PF04991"/>
    </source>
</evidence>